<dbReference type="EMBL" id="GEDV01012333">
    <property type="protein sequence ID" value="JAP76224.1"/>
    <property type="molecule type" value="Transcribed_RNA"/>
</dbReference>
<dbReference type="AlphaFoldDB" id="A0A131YA86"/>
<sequence>MSFGRRHIRLQSLTCLEVVRQPTFLLLSRLLCRLSHTNLTQRYLKLLLTKRQCALVVDVEKPCKELCKISSSFRYGPDPGLHFISEKLCSSPGAQELKAERKVCRKINP</sequence>
<organism evidence="1">
    <name type="scientific">Rhipicephalus appendiculatus</name>
    <name type="common">Brown ear tick</name>
    <dbReference type="NCBI Taxonomy" id="34631"/>
    <lineage>
        <taxon>Eukaryota</taxon>
        <taxon>Metazoa</taxon>
        <taxon>Ecdysozoa</taxon>
        <taxon>Arthropoda</taxon>
        <taxon>Chelicerata</taxon>
        <taxon>Arachnida</taxon>
        <taxon>Acari</taxon>
        <taxon>Parasitiformes</taxon>
        <taxon>Ixodida</taxon>
        <taxon>Ixodoidea</taxon>
        <taxon>Ixodidae</taxon>
        <taxon>Rhipicephalinae</taxon>
        <taxon>Rhipicephalus</taxon>
        <taxon>Rhipicephalus</taxon>
    </lineage>
</organism>
<reference evidence="1" key="1">
    <citation type="journal article" date="2016" name="Ticks Tick Borne Dis.">
        <title>De novo assembly and annotation of the salivary gland transcriptome of Rhipicephalus appendiculatus male and female ticks during blood feeding.</title>
        <authorList>
            <person name="de Castro M.H."/>
            <person name="de Klerk D."/>
            <person name="Pienaar R."/>
            <person name="Latif A.A."/>
            <person name="Rees D.J."/>
            <person name="Mans B.J."/>
        </authorList>
    </citation>
    <scope>NUCLEOTIDE SEQUENCE</scope>
    <source>
        <tissue evidence="1">Salivary glands</tissue>
    </source>
</reference>
<accession>A0A131YA86</accession>
<protein>
    <submittedName>
        <fullName evidence="1">Uncharacterized protein</fullName>
    </submittedName>
</protein>
<name>A0A131YA86_RHIAP</name>
<proteinExistence type="predicted"/>
<evidence type="ECO:0000313" key="1">
    <source>
        <dbReference type="EMBL" id="JAP76224.1"/>
    </source>
</evidence>